<evidence type="ECO:0000313" key="2">
    <source>
        <dbReference type="Proteomes" id="UP000770717"/>
    </source>
</evidence>
<name>A0A8J6K7H1_ELECQ</name>
<dbReference type="Proteomes" id="UP000770717">
    <property type="component" value="Unassembled WGS sequence"/>
</dbReference>
<reference evidence="1" key="1">
    <citation type="thesis" date="2020" institute="ProQuest LLC" country="789 East Eisenhower Parkway, Ann Arbor, MI, USA">
        <title>Comparative Genomics and Chromosome Evolution.</title>
        <authorList>
            <person name="Mudd A.B."/>
        </authorList>
    </citation>
    <scope>NUCLEOTIDE SEQUENCE</scope>
    <source>
        <strain evidence="1">HN-11 Male</strain>
        <tissue evidence="1">Kidney and liver</tissue>
    </source>
</reference>
<keyword evidence="2" id="KW-1185">Reference proteome</keyword>
<evidence type="ECO:0000313" key="1">
    <source>
        <dbReference type="EMBL" id="KAG9483603.1"/>
    </source>
</evidence>
<dbReference type="EMBL" id="WNTK01000005">
    <property type="protein sequence ID" value="KAG9483603.1"/>
    <property type="molecule type" value="Genomic_DNA"/>
</dbReference>
<gene>
    <name evidence="1" type="ORF">GDO78_009494</name>
</gene>
<proteinExistence type="predicted"/>
<organism evidence="1 2">
    <name type="scientific">Eleutherodactylus coqui</name>
    <name type="common">Puerto Rican coqui</name>
    <dbReference type="NCBI Taxonomy" id="57060"/>
    <lineage>
        <taxon>Eukaryota</taxon>
        <taxon>Metazoa</taxon>
        <taxon>Chordata</taxon>
        <taxon>Craniata</taxon>
        <taxon>Vertebrata</taxon>
        <taxon>Euteleostomi</taxon>
        <taxon>Amphibia</taxon>
        <taxon>Batrachia</taxon>
        <taxon>Anura</taxon>
        <taxon>Neobatrachia</taxon>
        <taxon>Hyloidea</taxon>
        <taxon>Eleutherodactylidae</taxon>
        <taxon>Eleutherodactylinae</taxon>
        <taxon>Eleutherodactylus</taxon>
        <taxon>Eleutherodactylus</taxon>
    </lineage>
</organism>
<dbReference type="AlphaFoldDB" id="A0A8J6K7H1"/>
<sequence>MFFRKSALFYLVTCRPSFCLYYSSIMSRPTFHKFSVSLAIPRTRLCEEIVVRMGVGGGVVPVTPVHPTSARSDERLLQNEQLFILPMPFPECRSANSVFADFLQYPNTFVHIV</sequence>
<protein>
    <submittedName>
        <fullName evidence="1">Uncharacterized protein</fullName>
    </submittedName>
</protein>
<accession>A0A8J6K7H1</accession>
<comment type="caution">
    <text evidence="1">The sequence shown here is derived from an EMBL/GenBank/DDBJ whole genome shotgun (WGS) entry which is preliminary data.</text>
</comment>